<dbReference type="EMBL" id="CAVMJV010000027">
    <property type="protein sequence ID" value="CAK5075108.1"/>
    <property type="molecule type" value="Genomic_DNA"/>
</dbReference>
<accession>A0ACB0Z888</accession>
<protein>
    <submittedName>
        <fullName evidence="1">Uncharacterized protein</fullName>
    </submittedName>
</protein>
<reference evidence="1" key="1">
    <citation type="submission" date="2023-11" db="EMBL/GenBank/DDBJ databases">
        <authorList>
            <person name="Poullet M."/>
        </authorList>
    </citation>
    <scope>NUCLEOTIDE SEQUENCE</scope>
    <source>
        <strain evidence="1">E1834</strain>
    </source>
</reference>
<name>A0ACB0Z888_MELEN</name>
<evidence type="ECO:0000313" key="2">
    <source>
        <dbReference type="Proteomes" id="UP001497535"/>
    </source>
</evidence>
<evidence type="ECO:0000313" key="1">
    <source>
        <dbReference type="EMBL" id="CAK5075108.1"/>
    </source>
</evidence>
<dbReference type="Proteomes" id="UP001497535">
    <property type="component" value="Unassembled WGS sequence"/>
</dbReference>
<keyword evidence="2" id="KW-1185">Reference proteome</keyword>
<organism evidence="1 2">
    <name type="scientific">Meloidogyne enterolobii</name>
    <name type="common">Root-knot nematode worm</name>
    <name type="synonym">Meloidogyne mayaguensis</name>
    <dbReference type="NCBI Taxonomy" id="390850"/>
    <lineage>
        <taxon>Eukaryota</taxon>
        <taxon>Metazoa</taxon>
        <taxon>Ecdysozoa</taxon>
        <taxon>Nematoda</taxon>
        <taxon>Chromadorea</taxon>
        <taxon>Rhabditida</taxon>
        <taxon>Tylenchina</taxon>
        <taxon>Tylenchomorpha</taxon>
        <taxon>Tylenchoidea</taxon>
        <taxon>Meloidogynidae</taxon>
        <taxon>Meloidogyninae</taxon>
        <taxon>Meloidogyne</taxon>
    </lineage>
</organism>
<proteinExistence type="predicted"/>
<gene>
    <name evidence="1" type="ORF">MENTE1834_LOCUS21885</name>
</gene>
<comment type="caution">
    <text evidence="1">The sequence shown here is derived from an EMBL/GenBank/DDBJ whole genome shotgun (WGS) entry which is preliminary data.</text>
</comment>
<sequence>MGKAQRKGTRASFGGCQYLEKEKLEIERKQKRKECFRIAMVSDFFCPNTGGVETHIYQLAKCLLNNGHKVLKYQTKIYKNKQKIKKINSKCTFTHMVIVLTHAYGNRNGIRYLYSGKLKVYYLPCLVIGNNYLPSALGSLPWFRKIFSFENIQIVHSHSTFSTMGHEALLHGWTLGLKTIFTDHSLFGFADAGAILSNRLVLRYSLINVDRLICNTVLRAGVPPSNVFVIPNAIDSTLFKPPDKNYSSENITIVVLSRLVYRKGIDLLVQIIPEICKLNKKVRFIIGGDGPKRVDLEEMREKHKLHHRVELKGELPHDKVREVLIQGQIFLNTSLTEAFCMSIVEAACCGLHVVSTKVGGIPEVLPPEFITLAEPNPEILIKSILTSIKNYQNNLLPNSKEKHERIAKSYNWEDVAKRTEKVYKEAIEEIEINFGERLKNLLNAGFWFGIVWVWGAALNYFFAVFLDLINPRYRIKRRTKQGIN</sequence>